<evidence type="ECO:0000313" key="1">
    <source>
        <dbReference type="EMBL" id="KAG2542673.1"/>
    </source>
</evidence>
<dbReference type="EMBL" id="CM029054">
    <property type="protein sequence ID" value="KAG2542673.1"/>
    <property type="molecule type" value="Genomic_DNA"/>
</dbReference>
<dbReference type="Proteomes" id="UP000823388">
    <property type="component" value="Chromosome 9N"/>
</dbReference>
<evidence type="ECO:0000313" key="2">
    <source>
        <dbReference type="Proteomes" id="UP000823388"/>
    </source>
</evidence>
<gene>
    <name evidence="1" type="ORF">PVAP13_9NG653900</name>
</gene>
<accession>A0A8T0N1D0</accession>
<comment type="caution">
    <text evidence="1">The sequence shown here is derived from an EMBL/GenBank/DDBJ whole genome shotgun (WGS) entry which is preliminary data.</text>
</comment>
<keyword evidence="2" id="KW-1185">Reference proteome</keyword>
<name>A0A8T0N1D0_PANVG</name>
<organism evidence="1 2">
    <name type="scientific">Panicum virgatum</name>
    <name type="common">Blackwell switchgrass</name>
    <dbReference type="NCBI Taxonomy" id="38727"/>
    <lineage>
        <taxon>Eukaryota</taxon>
        <taxon>Viridiplantae</taxon>
        <taxon>Streptophyta</taxon>
        <taxon>Embryophyta</taxon>
        <taxon>Tracheophyta</taxon>
        <taxon>Spermatophyta</taxon>
        <taxon>Magnoliopsida</taxon>
        <taxon>Liliopsida</taxon>
        <taxon>Poales</taxon>
        <taxon>Poaceae</taxon>
        <taxon>PACMAD clade</taxon>
        <taxon>Panicoideae</taxon>
        <taxon>Panicodae</taxon>
        <taxon>Paniceae</taxon>
        <taxon>Panicinae</taxon>
        <taxon>Panicum</taxon>
        <taxon>Panicum sect. Hiantes</taxon>
    </lineage>
</organism>
<protein>
    <submittedName>
        <fullName evidence="1">Uncharacterized protein</fullName>
    </submittedName>
</protein>
<proteinExistence type="predicted"/>
<dbReference type="AlphaFoldDB" id="A0A8T0N1D0"/>
<sequence length="103" mass="10914">MDSCSTDESCSGLSPAARQRKAAAGGGGRVMCDGMTFTLTEGNEVAEVVRGAAAPCVLGSESFFDAGTGTRHHFVDVQGEAEAMLFLVSVREDQRRIVAIRRF</sequence>
<reference evidence="1" key="1">
    <citation type="submission" date="2020-05" db="EMBL/GenBank/DDBJ databases">
        <title>WGS assembly of Panicum virgatum.</title>
        <authorList>
            <person name="Lovell J.T."/>
            <person name="Jenkins J."/>
            <person name="Shu S."/>
            <person name="Juenger T.E."/>
            <person name="Schmutz J."/>
        </authorList>
    </citation>
    <scope>NUCLEOTIDE SEQUENCE</scope>
    <source>
        <strain evidence="1">AP13</strain>
    </source>
</reference>